<dbReference type="PANTHER" id="PTHR11496:SF102">
    <property type="entry name" value="ALCOHOL DEHYDROGENASE 4"/>
    <property type="match status" value="1"/>
</dbReference>
<dbReference type="InterPro" id="IPR039697">
    <property type="entry name" value="Alcohol_dehydrogenase_Fe"/>
</dbReference>
<protein>
    <submittedName>
        <fullName evidence="6">Maleylacetate reductase</fullName>
        <ecNumber evidence="6">1.3.1.32</ecNumber>
    </submittedName>
</protein>
<accession>A0ABN7XX85</accession>
<feature type="domain" description="Fe-containing alcohol dehydrogenase-like C-terminal" evidence="5">
    <location>
        <begin position="165"/>
        <end position="346"/>
    </location>
</feature>
<dbReference type="InterPro" id="IPR034786">
    <property type="entry name" value="MAR"/>
</dbReference>
<dbReference type="Gene3D" id="3.40.50.1970">
    <property type="match status" value="1"/>
</dbReference>
<sequence>MEPFVHETRASRVVFGPGARRSLPRELGHLGIARVLVLTTPEQAALGREVAGLLGDRSVGVYSKAVMHVPAEVARAAVATAAALGADGCIAVGGGSTIGLAKAIALESGLPIIALPTTYAGSEMTPLYGITEASIKKTGRDWRVMPRAVVYDPELTLTLPAPLSMTSGMNAMAHAAEALYAPDGNPVFSMMAEEGIRALAMALPRLREAPQDLGARSDALYGAWLCGTVLGNLQMGLHHKLCHTLGGSFNLPHAEVHTVILPYAMAYNAASAPQAMVRIARALGRDAAPAGMWQLGSALGAPRSLREIGMPADGLDRAADLVVASPYPNPRPFELAPIRALLQRAYDGHMPG</sequence>
<dbReference type="Proteomes" id="UP000701702">
    <property type="component" value="Unassembled WGS sequence"/>
</dbReference>
<name>A0ABN7XX85_9BURK</name>
<evidence type="ECO:0000313" key="6">
    <source>
        <dbReference type="EMBL" id="CAG9164778.1"/>
    </source>
</evidence>
<evidence type="ECO:0000313" key="7">
    <source>
        <dbReference type="Proteomes" id="UP000701702"/>
    </source>
</evidence>
<feature type="domain" description="Alcohol dehydrogenase iron-type/glycerol dehydrogenase GldA" evidence="4">
    <location>
        <begin position="11"/>
        <end position="153"/>
    </location>
</feature>
<dbReference type="Pfam" id="PF00465">
    <property type="entry name" value="Fe-ADH"/>
    <property type="match status" value="1"/>
</dbReference>
<evidence type="ECO:0000259" key="4">
    <source>
        <dbReference type="Pfam" id="PF00465"/>
    </source>
</evidence>
<reference evidence="6 7" key="1">
    <citation type="submission" date="2021-08" db="EMBL/GenBank/DDBJ databases">
        <authorList>
            <person name="Peeters C."/>
        </authorList>
    </citation>
    <scope>NUCLEOTIDE SEQUENCE [LARGE SCALE GENOMIC DNA]</scope>
    <source>
        <strain evidence="6 7">LMG 23994</strain>
    </source>
</reference>
<dbReference type="Gene3D" id="1.20.1090.10">
    <property type="entry name" value="Dehydroquinate synthase-like - alpha domain"/>
    <property type="match status" value="1"/>
</dbReference>
<dbReference type="GO" id="GO:0018506">
    <property type="term" value="F:maleylacetate reductase activity"/>
    <property type="evidence" value="ECO:0007669"/>
    <property type="project" value="UniProtKB-EC"/>
</dbReference>
<dbReference type="EMBL" id="CAJZAF010000002">
    <property type="protein sequence ID" value="CAG9164778.1"/>
    <property type="molecule type" value="Genomic_DNA"/>
</dbReference>
<dbReference type="Pfam" id="PF25137">
    <property type="entry name" value="ADH_Fe_C"/>
    <property type="match status" value="1"/>
</dbReference>
<keyword evidence="3" id="KW-0520">NAD</keyword>
<dbReference type="PANTHER" id="PTHR11496">
    <property type="entry name" value="ALCOHOL DEHYDROGENASE"/>
    <property type="match status" value="1"/>
</dbReference>
<comment type="similarity">
    <text evidence="1">Belongs to the iron-containing alcohol dehydrogenase family.</text>
</comment>
<dbReference type="EC" id="1.3.1.32" evidence="6"/>
<dbReference type="SUPFAM" id="SSF56796">
    <property type="entry name" value="Dehydroquinate synthase-like"/>
    <property type="match status" value="1"/>
</dbReference>
<keyword evidence="7" id="KW-1185">Reference proteome</keyword>
<organism evidence="6 7">
    <name type="scientific">Cupriavidus pinatubonensis</name>
    <dbReference type="NCBI Taxonomy" id="248026"/>
    <lineage>
        <taxon>Bacteria</taxon>
        <taxon>Pseudomonadati</taxon>
        <taxon>Pseudomonadota</taxon>
        <taxon>Betaproteobacteria</taxon>
        <taxon>Burkholderiales</taxon>
        <taxon>Burkholderiaceae</taxon>
        <taxon>Cupriavidus</taxon>
    </lineage>
</organism>
<proteinExistence type="inferred from homology"/>
<keyword evidence="2 6" id="KW-0560">Oxidoreductase</keyword>
<evidence type="ECO:0000256" key="1">
    <source>
        <dbReference type="ARBA" id="ARBA00007358"/>
    </source>
</evidence>
<evidence type="ECO:0000259" key="5">
    <source>
        <dbReference type="Pfam" id="PF25137"/>
    </source>
</evidence>
<comment type="caution">
    <text evidence="6">The sequence shown here is derived from an EMBL/GenBank/DDBJ whole genome shotgun (WGS) entry which is preliminary data.</text>
</comment>
<dbReference type="InterPro" id="IPR056798">
    <property type="entry name" value="ADH_Fe_C"/>
</dbReference>
<gene>
    <name evidence="6" type="primary">tfdF_1</name>
    <name evidence="6" type="ORF">LMG23994_00612</name>
</gene>
<evidence type="ECO:0000256" key="2">
    <source>
        <dbReference type="ARBA" id="ARBA00023002"/>
    </source>
</evidence>
<dbReference type="InterPro" id="IPR001670">
    <property type="entry name" value="ADH_Fe/GldA"/>
</dbReference>
<evidence type="ECO:0000256" key="3">
    <source>
        <dbReference type="ARBA" id="ARBA00023027"/>
    </source>
</evidence>
<dbReference type="CDD" id="cd08177">
    <property type="entry name" value="MAR"/>
    <property type="match status" value="1"/>
</dbReference>
<dbReference type="RefSeq" id="WP_223999618.1">
    <property type="nucleotide sequence ID" value="NZ_CAJZAF010000002.1"/>
</dbReference>